<accession>A0A6B3SWB7</accession>
<proteinExistence type="inferred from homology"/>
<evidence type="ECO:0000256" key="1">
    <source>
        <dbReference type="ARBA" id="ARBA00002397"/>
    </source>
</evidence>
<sequence length="156" mass="16721">MPALHDPAANLEHETRAAEQLISLLEQEQELLVKSQVEELASLTMEKAKAIAAMSELANQRYQALAQAGFESNESGMKAWVARPDAGDASRAWQALLDIAARAKELNRLNGKLINQQMARNQQALTALTASQAAGTMYGPKGQATTGPSSRHLGIG</sequence>
<gene>
    <name evidence="5" type="ORF">G3574_16415</name>
</gene>
<organism evidence="5 6">
    <name type="scientific">Noviherbaspirillum galbum</name>
    <dbReference type="NCBI Taxonomy" id="2709383"/>
    <lineage>
        <taxon>Bacteria</taxon>
        <taxon>Pseudomonadati</taxon>
        <taxon>Pseudomonadota</taxon>
        <taxon>Betaproteobacteria</taxon>
        <taxon>Burkholderiales</taxon>
        <taxon>Oxalobacteraceae</taxon>
        <taxon>Noviherbaspirillum</taxon>
    </lineage>
</organism>
<dbReference type="InterPro" id="IPR007809">
    <property type="entry name" value="FlgN-like"/>
</dbReference>
<evidence type="ECO:0000256" key="2">
    <source>
        <dbReference type="ARBA" id="ARBA00007703"/>
    </source>
</evidence>
<feature type="coiled-coil region" evidence="4">
    <location>
        <begin position="8"/>
        <end position="60"/>
    </location>
</feature>
<dbReference type="InterPro" id="IPR036679">
    <property type="entry name" value="FlgN-like_sf"/>
</dbReference>
<dbReference type="EMBL" id="JAAIVB010000054">
    <property type="protein sequence ID" value="NEX62672.1"/>
    <property type="molecule type" value="Genomic_DNA"/>
</dbReference>
<reference evidence="5 6" key="1">
    <citation type="submission" date="2020-02" db="EMBL/GenBank/DDBJ databases">
        <authorList>
            <person name="Kim M.K."/>
        </authorList>
    </citation>
    <scope>NUCLEOTIDE SEQUENCE [LARGE SCALE GENOMIC DNA]</scope>
    <source>
        <strain evidence="5 6">17J57-3</strain>
    </source>
</reference>
<evidence type="ECO:0000313" key="6">
    <source>
        <dbReference type="Proteomes" id="UP000482155"/>
    </source>
</evidence>
<comment type="caution">
    <text evidence="5">The sequence shown here is derived from an EMBL/GenBank/DDBJ whole genome shotgun (WGS) entry which is preliminary data.</text>
</comment>
<evidence type="ECO:0000313" key="5">
    <source>
        <dbReference type="EMBL" id="NEX62672.1"/>
    </source>
</evidence>
<keyword evidence="6" id="KW-1185">Reference proteome</keyword>
<dbReference type="Pfam" id="PF05130">
    <property type="entry name" value="FlgN"/>
    <property type="match status" value="1"/>
</dbReference>
<dbReference type="Proteomes" id="UP000482155">
    <property type="component" value="Unassembled WGS sequence"/>
</dbReference>
<name>A0A6B3SWB7_9BURK</name>
<evidence type="ECO:0000256" key="4">
    <source>
        <dbReference type="SAM" id="Coils"/>
    </source>
</evidence>
<dbReference type="AlphaFoldDB" id="A0A6B3SWB7"/>
<keyword evidence="5" id="KW-0282">Flagellum</keyword>
<dbReference type="RefSeq" id="WP_163965369.1">
    <property type="nucleotide sequence ID" value="NZ_JAAIVB010000054.1"/>
</dbReference>
<evidence type="ECO:0000256" key="3">
    <source>
        <dbReference type="ARBA" id="ARBA00022795"/>
    </source>
</evidence>
<keyword evidence="3" id="KW-1005">Bacterial flagellum biogenesis</keyword>
<keyword evidence="5" id="KW-0966">Cell projection</keyword>
<protein>
    <submittedName>
        <fullName evidence="5">Flagellar protein FlgN</fullName>
    </submittedName>
</protein>
<dbReference type="Gene3D" id="1.20.58.300">
    <property type="entry name" value="FlgN-like"/>
    <property type="match status" value="1"/>
</dbReference>
<dbReference type="GO" id="GO:0044780">
    <property type="term" value="P:bacterial-type flagellum assembly"/>
    <property type="evidence" value="ECO:0007669"/>
    <property type="project" value="InterPro"/>
</dbReference>
<comment type="similarity">
    <text evidence="2">Belongs to the FlgN family.</text>
</comment>
<keyword evidence="4" id="KW-0175">Coiled coil</keyword>
<dbReference type="SUPFAM" id="SSF140566">
    <property type="entry name" value="FlgN-like"/>
    <property type="match status" value="1"/>
</dbReference>
<comment type="function">
    <text evidence="1">Required for the efficient initiation of filament assembly.</text>
</comment>
<keyword evidence="5" id="KW-0969">Cilium</keyword>